<evidence type="ECO:0000256" key="1">
    <source>
        <dbReference type="SAM" id="Phobius"/>
    </source>
</evidence>
<accession>A0AAD5K694</accession>
<dbReference type="AlphaFoldDB" id="A0AAD5K694"/>
<keyword evidence="3" id="KW-1185">Reference proteome</keyword>
<name>A0AAD5K694_9FUNG</name>
<dbReference type="Proteomes" id="UP001209540">
    <property type="component" value="Unassembled WGS sequence"/>
</dbReference>
<feature type="transmembrane region" description="Helical" evidence="1">
    <location>
        <begin position="61"/>
        <end position="84"/>
    </location>
</feature>
<organism evidence="2 3">
    <name type="scientific">Phascolomyces articulosus</name>
    <dbReference type="NCBI Taxonomy" id="60185"/>
    <lineage>
        <taxon>Eukaryota</taxon>
        <taxon>Fungi</taxon>
        <taxon>Fungi incertae sedis</taxon>
        <taxon>Mucoromycota</taxon>
        <taxon>Mucoromycotina</taxon>
        <taxon>Mucoromycetes</taxon>
        <taxon>Mucorales</taxon>
        <taxon>Lichtheimiaceae</taxon>
        <taxon>Phascolomyces</taxon>
    </lineage>
</organism>
<comment type="caution">
    <text evidence="2">The sequence shown here is derived from an EMBL/GenBank/DDBJ whole genome shotgun (WGS) entry which is preliminary data.</text>
</comment>
<keyword evidence="1" id="KW-0812">Transmembrane</keyword>
<keyword evidence="1" id="KW-0472">Membrane</keyword>
<protein>
    <submittedName>
        <fullName evidence="2">Uncharacterized protein</fullName>
    </submittedName>
</protein>
<feature type="transmembrane region" description="Helical" evidence="1">
    <location>
        <begin position="12"/>
        <end position="30"/>
    </location>
</feature>
<evidence type="ECO:0000313" key="3">
    <source>
        <dbReference type="Proteomes" id="UP001209540"/>
    </source>
</evidence>
<reference evidence="2" key="2">
    <citation type="submission" date="2023-02" db="EMBL/GenBank/DDBJ databases">
        <authorList>
            <consortium name="DOE Joint Genome Institute"/>
            <person name="Mondo S.J."/>
            <person name="Chang Y."/>
            <person name="Wang Y."/>
            <person name="Ahrendt S."/>
            <person name="Andreopoulos W."/>
            <person name="Barry K."/>
            <person name="Beard J."/>
            <person name="Benny G.L."/>
            <person name="Blankenship S."/>
            <person name="Bonito G."/>
            <person name="Cuomo C."/>
            <person name="Desiro A."/>
            <person name="Gervers K.A."/>
            <person name="Hundley H."/>
            <person name="Kuo A."/>
            <person name="LaButti K."/>
            <person name="Lang B.F."/>
            <person name="Lipzen A."/>
            <person name="O'Donnell K."/>
            <person name="Pangilinan J."/>
            <person name="Reynolds N."/>
            <person name="Sandor L."/>
            <person name="Smith M.W."/>
            <person name="Tsang A."/>
            <person name="Grigoriev I.V."/>
            <person name="Stajich J.E."/>
            <person name="Spatafora J.W."/>
        </authorList>
    </citation>
    <scope>NUCLEOTIDE SEQUENCE</scope>
    <source>
        <strain evidence="2">RSA 2281</strain>
    </source>
</reference>
<sequence length="135" mass="14934">MTLGSSLVKLEDLYTIFFCIYVGVIVWSILVDSALILDSGVYFASDEEYASSPVGAVDESLLLDVVILSLLIVTIFIIKIVFYIHRKDILDCITWVKACSSPIPIRYDPSCGTMALVFDIVLFASNNTVISMHKS</sequence>
<keyword evidence="1" id="KW-1133">Transmembrane helix</keyword>
<evidence type="ECO:0000313" key="2">
    <source>
        <dbReference type="EMBL" id="KAI9252830.1"/>
    </source>
</evidence>
<reference evidence="2" key="1">
    <citation type="journal article" date="2022" name="IScience">
        <title>Evolution of zygomycete secretomes and the origins of terrestrial fungal ecologies.</title>
        <authorList>
            <person name="Chang Y."/>
            <person name="Wang Y."/>
            <person name="Mondo S."/>
            <person name="Ahrendt S."/>
            <person name="Andreopoulos W."/>
            <person name="Barry K."/>
            <person name="Beard J."/>
            <person name="Benny G.L."/>
            <person name="Blankenship S."/>
            <person name="Bonito G."/>
            <person name="Cuomo C."/>
            <person name="Desiro A."/>
            <person name="Gervers K.A."/>
            <person name="Hundley H."/>
            <person name="Kuo A."/>
            <person name="LaButti K."/>
            <person name="Lang B.F."/>
            <person name="Lipzen A."/>
            <person name="O'Donnell K."/>
            <person name="Pangilinan J."/>
            <person name="Reynolds N."/>
            <person name="Sandor L."/>
            <person name="Smith M.E."/>
            <person name="Tsang A."/>
            <person name="Grigoriev I.V."/>
            <person name="Stajich J.E."/>
            <person name="Spatafora J.W."/>
        </authorList>
    </citation>
    <scope>NUCLEOTIDE SEQUENCE</scope>
    <source>
        <strain evidence="2">RSA 2281</strain>
    </source>
</reference>
<proteinExistence type="predicted"/>
<gene>
    <name evidence="2" type="ORF">BDA99DRAFT_574707</name>
</gene>
<dbReference type="EMBL" id="JAIXMP010000027">
    <property type="protein sequence ID" value="KAI9252830.1"/>
    <property type="molecule type" value="Genomic_DNA"/>
</dbReference>